<dbReference type="InterPro" id="IPR001623">
    <property type="entry name" value="DnaJ_domain"/>
</dbReference>
<dbReference type="OrthoDB" id="435051at2759"/>
<name>A0A812KU92_SYMPI</name>
<dbReference type="PANTHER" id="PTHR44360:SF1">
    <property type="entry name" value="DNAJ HOMOLOG SUBFAMILY B MEMBER 9"/>
    <property type="match status" value="1"/>
</dbReference>
<dbReference type="InterPro" id="IPR036869">
    <property type="entry name" value="J_dom_sf"/>
</dbReference>
<sequence length="354" mass="40410">MAGEVNPDEVDFLEEKDLYKILGVPRGAKADELKKAYRQKSLRYHPDKNPSPDAKFKFQKITEAYSILSDDKKRLKYDKSGDMDLEDFDMDQFLNMWVGEMMEDGGVVDDMMQSVLPWRDDDEKLQQFMDERVVPVGAKLRCQICEHVGSNKRLMLVHFERKHQYDCEEWAKETIRNMKLSFESFMKQVTGIGDPSGEFLLPDGTKADVSKVPVPDIRAHMQKRVDKAKVLDQVLEMYRAVAGSETPANEESPATEELGAVKQNPAFVPDPKKLSDILGISLEVAEVLKDDKPRLLRRLQKRIDELNEAGMLQDYTIDGLDSDDAHTVDAVLYAAENVFNQEDDEEEEHSMRGG</sequence>
<dbReference type="PROSITE" id="PS50076">
    <property type="entry name" value="DNAJ_2"/>
    <property type="match status" value="1"/>
</dbReference>
<protein>
    <submittedName>
        <fullName evidence="3">Dnajb5 protein</fullName>
    </submittedName>
</protein>
<dbReference type="GO" id="GO:0036503">
    <property type="term" value="P:ERAD pathway"/>
    <property type="evidence" value="ECO:0007669"/>
    <property type="project" value="TreeGrafter"/>
</dbReference>
<gene>
    <name evidence="3" type="primary">Dnajb5</name>
    <name evidence="3" type="ORF">SPIL2461_LOCUS3462</name>
</gene>
<dbReference type="EMBL" id="CAJNIZ010004224">
    <property type="protein sequence ID" value="CAE7230279.1"/>
    <property type="molecule type" value="Genomic_DNA"/>
</dbReference>
<dbReference type="PRINTS" id="PR00625">
    <property type="entry name" value="JDOMAIN"/>
</dbReference>
<evidence type="ECO:0000259" key="2">
    <source>
        <dbReference type="PROSITE" id="PS50076"/>
    </source>
</evidence>
<keyword evidence="1" id="KW-0143">Chaperone</keyword>
<keyword evidence="4" id="KW-1185">Reference proteome</keyword>
<dbReference type="Proteomes" id="UP000649617">
    <property type="component" value="Unassembled WGS sequence"/>
</dbReference>
<organism evidence="3 4">
    <name type="scientific">Symbiodinium pilosum</name>
    <name type="common">Dinoflagellate</name>
    <dbReference type="NCBI Taxonomy" id="2952"/>
    <lineage>
        <taxon>Eukaryota</taxon>
        <taxon>Sar</taxon>
        <taxon>Alveolata</taxon>
        <taxon>Dinophyceae</taxon>
        <taxon>Suessiales</taxon>
        <taxon>Symbiodiniaceae</taxon>
        <taxon>Symbiodinium</taxon>
    </lineage>
</organism>
<comment type="caution">
    <text evidence="3">The sequence shown here is derived from an EMBL/GenBank/DDBJ whole genome shotgun (WGS) entry which is preliminary data.</text>
</comment>
<dbReference type="InterPro" id="IPR051948">
    <property type="entry name" value="Hsp70_co-chaperone_J-domain"/>
</dbReference>
<dbReference type="PANTHER" id="PTHR44360">
    <property type="entry name" value="DNAJ HOMOLOG SUBFAMILY B MEMBER 9"/>
    <property type="match status" value="1"/>
</dbReference>
<accession>A0A812KU92</accession>
<dbReference type="GO" id="GO:0005783">
    <property type="term" value="C:endoplasmic reticulum"/>
    <property type="evidence" value="ECO:0007669"/>
    <property type="project" value="TreeGrafter"/>
</dbReference>
<dbReference type="Pfam" id="PF00226">
    <property type="entry name" value="DnaJ"/>
    <property type="match status" value="1"/>
</dbReference>
<dbReference type="CDD" id="cd06257">
    <property type="entry name" value="DnaJ"/>
    <property type="match status" value="1"/>
</dbReference>
<dbReference type="PROSITE" id="PS00636">
    <property type="entry name" value="DNAJ_1"/>
    <property type="match status" value="1"/>
</dbReference>
<dbReference type="GO" id="GO:0051087">
    <property type="term" value="F:protein-folding chaperone binding"/>
    <property type="evidence" value="ECO:0007669"/>
    <property type="project" value="TreeGrafter"/>
</dbReference>
<proteinExistence type="predicted"/>
<dbReference type="AlphaFoldDB" id="A0A812KU92"/>
<dbReference type="Gene3D" id="1.10.287.110">
    <property type="entry name" value="DnaJ domain"/>
    <property type="match status" value="1"/>
</dbReference>
<dbReference type="GO" id="GO:0051787">
    <property type="term" value="F:misfolded protein binding"/>
    <property type="evidence" value="ECO:0007669"/>
    <property type="project" value="TreeGrafter"/>
</dbReference>
<dbReference type="SUPFAM" id="SSF46565">
    <property type="entry name" value="Chaperone J-domain"/>
    <property type="match status" value="1"/>
</dbReference>
<evidence type="ECO:0000256" key="1">
    <source>
        <dbReference type="ARBA" id="ARBA00023186"/>
    </source>
</evidence>
<dbReference type="SMART" id="SM00271">
    <property type="entry name" value="DnaJ"/>
    <property type="match status" value="1"/>
</dbReference>
<dbReference type="InterPro" id="IPR018253">
    <property type="entry name" value="DnaJ_domain_CS"/>
</dbReference>
<feature type="domain" description="J" evidence="2">
    <location>
        <begin position="17"/>
        <end position="81"/>
    </location>
</feature>
<evidence type="ECO:0000313" key="4">
    <source>
        <dbReference type="Proteomes" id="UP000649617"/>
    </source>
</evidence>
<evidence type="ECO:0000313" key="3">
    <source>
        <dbReference type="EMBL" id="CAE7230279.1"/>
    </source>
</evidence>
<reference evidence="3" key="1">
    <citation type="submission" date="2021-02" db="EMBL/GenBank/DDBJ databases">
        <authorList>
            <person name="Dougan E. K."/>
            <person name="Rhodes N."/>
            <person name="Thang M."/>
            <person name="Chan C."/>
        </authorList>
    </citation>
    <scope>NUCLEOTIDE SEQUENCE</scope>
</reference>